<feature type="region of interest" description="Disordered" evidence="10">
    <location>
        <begin position="754"/>
        <end position="801"/>
    </location>
</feature>
<dbReference type="Pfam" id="PF01568">
    <property type="entry name" value="Molydop_binding"/>
    <property type="match status" value="1"/>
</dbReference>
<dbReference type="GO" id="GO:0051539">
    <property type="term" value="F:4 iron, 4 sulfur cluster binding"/>
    <property type="evidence" value="ECO:0007669"/>
    <property type="project" value="UniProtKB-KW"/>
</dbReference>
<dbReference type="OrthoDB" id="5287431at2"/>
<dbReference type="InParanoid" id="C7QHX4"/>
<evidence type="ECO:0000256" key="5">
    <source>
        <dbReference type="ARBA" id="ARBA00022505"/>
    </source>
</evidence>
<accession>C7QHX4</accession>
<dbReference type="InterPro" id="IPR050123">
    <property type="entry name" value="Prok_molybdopt-oxidoreductase"/>
</dbReference>
<keyword evidence="8" id="KW-0408">Iron</keyword>
<feature type="compositionally biased region" description="Basic and acidic residues" evidence="10">
    <location>
        <begin position="1"/>
        <end position="22"/>
    </location>
</feature>
<dbReference type="AlphaFoldDB" id="C7QHX4"/>
<dbReference type="InterPro" id="IPR009010">
    <property type="entry name" value="Asp_de-COase-like_dom_sf"/>
</dbReference>
<name>C7QHX4_CATAD</name>
<dbReference type="SUPFAM" id="SSF53706">
    <property type="entry name" value="Formate dehydrogenase/DMSO reductase, domains 1-3"/>
    <property type="match status" value="1"/>
</dbReference>
<organism evidence="13 14">
    <name type="scientific">Catenulispora acidiphila (strain DSM 44928 / JCM 14897 / NBRC 102108 / NRRL B-24433 / ID139908)</name>
    <dbReference type="NCBI Taxonomy" id="479433"/>
    <lineage>
        <taxon>Bacteria</taxon>
        <taxon>Bacillati</taxon>
        <taxon>Actinomycetota</taxon>
        <taxon>Actinomycetes</taxon>
        <taxon>Catenulisporales</taxon>
        <taxon>Catenulisporaceae</taxon>
        <taxon>Catenulispora</taxon>
    </lineage>
</organism>
<evidence type="ECO:0000259" key="11">
    <source>
        <dbReference type="Pfam" id="PF00384"/>
    </source>
</evidence>
<dbReference type="GO" id="GO:0043546">
    <property type="term" value="F:molybdopterin cofactor binding"/>
    <property type="evidence" value="ECO:0007669"/>
    <property type="project" value="InterPro"/>
</dbReference>
<dbReference type="eggNOG" id="COG0243">
    <property type="taxonomic scope" value="Bacteria"/>
</dbReference>
<keyword evidence="5" id="KW-0500">Molybdenum</keyword>
<dbReference type="NCBIfam" id="TIGR01701">
    <property type="entry name" value="Fdhalpha-like"/>
    <property type="match status" value="1"/>
</dbReference>
<evidence type="ECO:0000256" key="1">
    <source>
        <dbReference type="ARBA" id="ARBA00001942"/>
    </source>
</evidence>
<keyword evidence="7 13" id="KW-0560">Oxidoreductase</keyword>
<dbReference type="Pfam" id="PF00384">
    <property type="entry name" value="Molybdopterin"/>
    <property type="match status" value="1"/>
</dbReference>
<dbReference type="KEGG" id="cai:Caci_4155"/>
<dbReference type="InterPro" id="IPR006657">
    <property type="entry name" value="MoPterin_dinucl-bd_dom"/>
</dbReference>
<evidence type="ECO:0000256" key="6">
    <source>
        <dbReference type="ARBA" id="ARBA00022723"/>
    </source>
</evidence>
<evidence type="ECO:0000259" key="12">
    <source>
        <dbReference type="Pfam" id="PF01568"/>
    </source>
</evidence>
<dbReference type="EC" id="1.17.1.9" evidence="13"/>
<evidence type="ECO:0000256" key="4">
    <source>
        <dbReference type="ARBA" id="ARBA00022485"/>
    </source>
</evidence>
<evidence type="ECO:0000256" key="10">
    <source>
        <dbReference type="SAM" id="MobiDB-lite"/>
    </source>
</evidence>
<dbReference type="HOGENOM" id="CLU_000422_16_1_11"/>
<keyword evidence="14" id="KW-1185">Reference proteome</keyword>
<dbReference type="InterPro" id="IPR006656">
    <property type="entry name" value="Mopterin_OxRdtase"/>
</dbReference>
<reference evidence="13 14" key="1">
    <citation type="journal article" date="2009" name="Stand. Genomic Sci.">
        <title>Complete genome sequence of Catenulispora acidiphila type strain (ID 139908).</title>
        <authorList>
            <person name="Copeland A."/>
            <person name="Lapidus A."/>
            <person name="Glavina Del Rio T."/>
            <person name="Nolan M."/>
            <person name="Lucas S."/>
            <person name="Chen F."/>
            <person name="Tice H."/>
            <person name="Cheng J.F."/>
            <person name="Bruce D."/>
            <person name="Goodwin L."/>
            <person name="Pitluck S."/>
            <person name="Mikhailova N."/>
            <person name="Pati A."/>
            <person name="Ivanova N."/>
            <person name="Mavromatis K."/>
            <person name="Chen A."/>
            <person name="Palaniappan K."/>
            <person name="Chain P."/>
            <person name="Land M."/>
            <person name="Hauser L."/>
            <person name="Chang Y.J."/>
            <person name="Jeffries C.D."/>
            <person name="Chertkov O."/>
            <person name="Brettin T."/>
            <person name="Detter J.C."/>
            <person name="Han C."/>
            <person name="Ali Z."/>
            <person name="Tindall B.J."/>
            <person name="Goker M."/>
            <person name="Bristow J."/>
            <person name="Eisen J.A."/>
            <person name="Markowitz V."/>
            <person name="Hugenholtz P."/>
            <person name="Kyrpides N.C."/>
            <person name="Klenk H.P."/>
        </authorList>
    </citation>
    <scope>NUCLEOTIDE SEQUENCE [LARGE SCALE GENOMIC DNA]</scope>
    <source>
        <strain evidence="14">DSM 44928 / JCM 14897 / NBRC 102108 / NRRL B-24433 / ID139908</strain>
    </source>
</reference>
<dbReference type="PANTHER" id="PTHR43105">
    <property type="entry name" value="RESPIRATORY NITRATE REDUCTASE"/>
    <property type="match status" value="1"/>
</dbReference>
<dbReference type="STRING" id="479433.Caci_4155"/>
<keyword evidence="6" id="KW-0479">Metal-binding</keyword>
<evidence type="ECO:0000313" key="13">
    <source>
        <dbReference type="EMBL" id="ACU73019.1"/>
    </source>
</evidence>
<evidence type="ECO:0000256" key="2">
    <source>
        <dbReference type="ARBA" id="ARBA00001966"/>
    </source>
</evidence>
<feature type="domain" description="Molybdopterin oxidoreductase" evidence="11">
    <location>
        <begin position="134"/>
        <end position="511"/>
    </location>
</feature>
<evidence type="ECO:0000256" key="8">
    <source>
        <dbReference type="ARBA" id="ARBA00023004"/>
    </source>
</evidence>
<dbReference type="SUPFAM" id="SSF50692">
    <property type="entry name" value="ADC-like"/>
    <property type="match status" value="1"/>
</dbReference>
<dbReference type="Proteomes" id="UP000000851">
    <property type="component" value="Chromosome"/>
</dbReference>
<dbReference type="CDD" id="cd02787">
    <property type="entry name" value="MopB_CT_ydeP"/>
    <property type="match status" value="1"/>
</dbReference>
<evidence type="ECO:0000256" key="9">
    <source>
        <dbReference type="ARBA" id="ARBA00023014"/>
    </source>
</evidence>
<comment type="cofactor">
    <cofactor evidence="1">
        <name>Mo-bis(molybdopterin guanine dinucleotide)</name>
        <dbReference type="ChEBI" id="CHEBI:60539"/>
    </cofactor>
</comment>
<dbReference type="InterPro" id="IPR010046">
    <property type="entry name" value="Mopterin_OxRdtse_a_bac"/>
</dbReference>
<feature type="compositionally biased region" description="Polar residues" evidence="10">
    <location>
        <begin position="755"/>
        <end position="766"/>
    </location>
</feature>
<evidence type="ECO:0000256" key="3">
    <source>
        <dbReference type="ARBA" id="ARBA00010312"/>
    </source>
</evidence>
<gene>
    <name evidence="13" type="ordered locus">Caci_4155</name>
</gene>
<feature type="compositionally biased region" description="Polar residues" evidence="10">
    <location>
        <begin position="786"/>
        <end position="801"/>
    </location>
</feature>
<dbReference type="GO" id="GO:0016020">
    <property type="term" value="C:membrane"/>
    <property type="evidence" value="ECO:0007669"/>
    <property type="project" value="TreeGrafter"/>
</dbReference>
<evidence type="ECO:0000313" key="14">
    <source>
        <dbReference type="Proteomes" id="UP000000851"/>
    </source>
</evidence>
<evidence type="ECO:0000256" key="7">
    <source>
        <dbReference type="ARBA" id="ARBA00023002"/>
    </source>
</evidence>
<dbReference type="InterPro" id="IPR037951">
    <property type="entry name" value="MopB_CT_YdeP"/>
</dbReference>
<dbReference type="CDD" id="cd02767">
    <property type="entry name" value="MopB_ydeP"/>
    <property type="match status" value="1"/>
</dbReference>
<dbReference type="InterPro" id="IPR041953">
    <property type="entry name" value="YdeP_MopB"/>
</dbReference>
<dbReference type="GO" id="GO:0030151">
    <property type="term" value="F:molybdenum ion binding"/>
    <property type="evidence" value="ECO:0007669"/>
    <property type="project" value="InterPro"/>
</dbReference>
<keyword evidence="4" id="KW-0004">4Fe-4S</keyword>
<dbReference type="PIRSF" id="PIRSF000144">
    <property type="entry name" value="CbbBc"/>
    <property type="match status" value="1"/>
</dbReference>
<dbReference type="EMBL" id="CP001700">
    <property type="protein sequence ID" value="ACU73019.1"/>
    <property type="molecule type" value="Genomic_DNA"/>
</dbReference>
<dbReference type="GO" id="GO:0008863">
    <property type="term" value="F:formate dehydrogenase (NAD+) activity"/>
    <property type="evidence" value="ECO:0007669"/>
    <property type="project" value="UniProtKB-EC"/>
</dbReference>
<dbReference type="Gene3D" id="3.40.228.10">
    <property type="entry name" value="Dimethylsulfoxide Reductase, domain 2"/>
    <property type="match status" value="1"/>
</dbReference>
<dbReference type="Gene3D" id="3.40.50.740">
    <property type="match status" value="1"/>
</dbReference>
<sequence>MAGRLRREHEPDRDRDSDRDADQDADVQISKPKHSSVGLEGIAESLRYTLAESGPVRGTKTLLTMNQVGGFDCPSCAWGDPAPGERKHAEFCENGAKAVAWEATRKRVDREFFAAHSVADLRERDGYWLEKQGRLTEPMYLAPGAEHFAPIAWDDALALVADRLRAMDDPNRAVFYTSGRTSNEAAFVYQLLARRLGTNNLPDCSNMCHESSGAALAETIGVGKGVVTMEDITEHADLLMIVGQNPGTCHPRMLTALEKAKKRGARIVAINPLPEAGFGRFHNPQTVRGLAGPGTQLADAYLPIRINGDLAFFNALNRILLDREEAAPGTVFDHDFIDHSCDGFEAARDTWRALDWQRAEELSGLSRRVIEKCADEVMAADSVIVCWAMGLTQHRNAVATIREIVNFLLLRGNIGRPGAGPSPIRGHSNVQGDRTVGIWEQMPDSFLDALREEFGFEPPREHGWDTVDSIRAMRDGKVDVFFAVGGNFAAATPDTAVTEAAVANCGLTVNVATKLNRTHLCHGTEALLLPCLGRTEHDVQAGGEQFVTVEDSLAMVHASRGRLMPGSPELRSEIRILTDLAEALFGDDLGWPEMGRDYRVIRRHIEHVVPGFHAFEERVTQPEGFMLPRAPHDTRTFPTASGKARFTANPPTAAEVPPGHLLLTTIRSHDQFNTTVYGLDDRYRGVKGGRHVVFLNESDLKAFHLSDGDLVDLVSVFSDGERRAPGFRVVPYPIPRGCAAAYYPETNVLVPLDSTAETSNTPNTKSIVIRLEPSEARSSEADDQLIMSQETQGSTVSGPSS</sequence>
<dbReference type="PANTHER" id="PTHR43105:SF4">
    <property type="entry name" value="PROTEIN YDEP"/>
    <property type="match status" value="1"/>
</dbReference>
<comment type="cofactor">
    <cofactor evidence="2">
        <name>[4Fe-4S] cluster</name>
        <dbReference type="ChEBI" id="CHEBI:49883"/>
    </cofactor>
</comment>
<feature type="region of interest" description="Disordered" evidence="10">
    <location>
        <begin position="1"/>
        <end position="36"/>
    </location>
</feature>
<protein>
    <submittedName>
        <fullName evidence="13">Oxidoreductase alpha (Molybdopterin) subunit</fullName>
        <ecNumber evidence="13">1.17.1.9</ecNumber>
    </submittedName>
</protein>
<feature type="domain" description="Molybdopterin dinucleotide-binding" evidence="12">
    <location>
        <begin position="661"/>
        <end position="766"/>
    </location>
</feature>
<dbReference type="RefSeq" id="WP_015792748.1">
    <property type="nucleotide sequence ID" value="NC_013131.1"/>
</dbReference>
<keyword evidence="9" id="KW-0411">Iron-sulfur</keyword>
<comment type="similarity">
    <text evidence="3">Belongs to the prokaryotic molybdopterin-containing oxidoreductase family.</text>
</comment>
<proteinExistence type="inferred from homology"/>